<dbReference type="EMBL" id="JACCDF010000013">
    <property type="protein sequence ID" value="NYS61837.1"/>
    <property type="molecule type" value="Genomic_DNA"/>
</dbReference>
<dbReference type="AlphaFoldDB" id="A0A7Z0RVP9"/>
<accession>A0A7Z0RVP9</accession>
<dbReference type="RefSeq" id="WP_022524158.1">
    <property type="nucleotide sequence ID" value="NZ_JACCDF010000013.1"/>
</dbReference>
<organism evidence="2 3">
    <name type="scientific">Vreelandella salicampi</name>
    <dbReference type="NCBI Taxonomy" id="1449798"/>
    <lineage>
        <taxon>Bacteria</taxon>
        <taxon>Pseudomonadati</taxon>
        <taxon>Pseudomonadota</taxon>
        <taxon>Gammaproteobacteria</taxon>
        <taxon>Oceanospirillales</taxon>
        <taxon>Halomonadaceae</taxon>
        <taxon>Vreelandella</taxon>
    </lineage>
</organism>
<name>A0A7Z0RVP9_9GAMM</name>
<protein>
    <submittedName>
        <fullName evidence="2">Conjugal transfer protein TraN</fullName>
    </submittedName>
</protein>
<comment type="caution">
    <text evidence="2">The sequence shown here is derived from an EMBL/GenBank/DDBJ whole genome shotgun (WGS) entry which is preliminary data.</text>
</comment>
<evidence type="ECO:0000313" key="3">
    <source>
        <dbReference type="Proteomes" id="UP000586119"/>
    </source>
</evidence>
<gene>
    <name evidence="2" type="primary">traN</name>
    <name evidence="2" type="ORF">HZS81_13850</name>
</gene>
<reference evidence="2 3" key="1">
    <citation type="journal article" date="2015" name="Int. J. Syst. Evol. Microbiol.">
        <title>Halomonas salicampi sp. nov., a halotolerant and alkalitolerant bacterium isolated from a saltern soil.</title>
        <authorList>
            <person name="Lee J.C."/>
            <person name="Kim Y.S."/>
            <person name="Yun B.S."/>
            <person name="Whang K.S."/>
        </authorList>
    </citation>
    <scope>NUCLEOTIDE SEQUENCE [LARGE SCALE GENOMIC DNA]</scope>
    <source>
        <strain evidence="2 3">BH103</strain>
    </source>
</reference>
<feature type="chain" id="PRO_5031150259" evidence="1">
    <location>
        <begin position="23"/>
        <end position="741"/>
    </location>
</feature>
<dbReference type="Proteomes" id="UP000586119">
    <property type="component" value="Unassembled WGS sequence"/>
</dbReference>
<keyword evidence="1" id="KW-0732">Signal</keyword>
<keyword evidence="3" id="KW-1185">Reference proteome</keyword>
<evidence type="ECO:0000313" key="2">
    <source>
        <dbReference type="EMBL" id="NYS61837.1"/>
    </source>
</evidence>
<sequence length="741" mass="82380">MLYAIKVLALMAMLIVTGNASAQNLNDYAECYRAGEVCVDDAPRQIAGHTVHRDCWRYSVTYMCYGDPYSNSCNLDALNNSDEWELVNTFDETYPGTFTQYSNVLPDSWKEEWQKSESTCNADTSYGCGPDISSEDILDGSGNVIGQRVRKRCYVGETPRCNNDPNCSITEYECTKEQDGLCVRQEQTYTCREEGKCDPSSYEVMPEVSDDEGAFSDAIAAAGVMDMIAAEGGFDGNMRIFSGFERECKAITSDFRRMMEFNATVGTILATYFGGPLGAVLAGTASADILNAIEHMECCQDDPEDVVLTSSFISMATGIGADYCDLEDVELAAARMAKRAVQVTPGFVPTNNTLCTIANYVYNAPAKGDMAYAKQICSHWTRPWSLANTQTQVDEYQRWCEFDSMLARIIQEQGREQLAELAAQNAGGAETKTASFPFYESTGGWTSELNVNGNRVRFWKWKESCATEEGYTNSMLSGYDCPSSPDIYAAVCSEDTCGTPPDHPVYGFSPGWETHRLAAEDHHVRAVNRYSVVEGGCFDDGSCEYKVHAWKAGAGGQMRIPIDMKWPINFPNSGWGEFSWAHNNVHFEAYTNPLGTESPDRGLRMCIGSSYQCRYDSTWTEVDIQNDINDMNNYVNSNPPVTLTGGCTDSECEFRATVEVNLTAKPWYTYSEKKYEPCMLEVLGSCVAEASTTYDRQYKPDCSGFTIDEFLALDLGDMDFSEYVETLSEKAKSEFNQTWAN</sequence>
<feature type="signal peptide" evidence="1">
    <location>
        <begin position="1"/>
        <end position="22"/>
    </location>
</feature>
<evidence type="ECO:0000256" key="1">
    <source>
        <dbReference type="SAM" id="SignalP"/>
    </source>
</evidence>
<proteinExistence type="predicted"/>